<name>A0A975RU63_9BRAD</name>
<accession>A0A975RU63</accession>
<feature type="transmembrane region" description="Helical" evidence="7">
    <location>
        <begin position="79"/>
        <end position="100"/>
    </location>
</feature>
<dbReference type="PANTHER" id="PTHR33452:SF1">
    <property type="entry name" value="INNER MEMBRANE PROTEIN YPHA-RELATED"/>
    <property type="match status" value="1"/>
</dbReference>
<evidence type="ECO:0000256" key="7">
    <source>
        <dbReference type="SAM" id="Phobius"/>
    </source>
</evidence>
<evidence type="ECO:0000256" key="4">
    <source>
        <dbReference type="ARBA" id="ARBA00022692"/>
    </source>
</evidence>
<keyword evidence="4 7" id="KW-0812">Transmembrane</keyword>
<keyword evidence="5 7" id="KW-1133">Transmembrane helix</keyword>
<organism evidence="8 9">
    <name type="scientific">Bradyrhizobium sediminis</name>
    <dbReference type="NCBI Taxonomy" id="2840469"/>
    <lineage>
        <taxon>Bacteria</taxon>
        <taxon>Pseudomonadati</taxon>
        <taxon>Pseudomonadota</taxon>
        <taxon>Alphaproteobacteria</taxon>
        <taxon>Hyphomicrobiales</taxon>
        <taxon>Nitrobacteraceae</taxon>
        <taxon>Bradyrhizobium</taxon>
    </lineage>
</organism>
<evidence type="ECO:0000256" key="3">
    <source>
        <dbReference type="ARBA" id="ARBA00022475"/>
    </source>
</evidence>
<evidence type="ECO:0000256" key="6">
    <source>
        <dbReference type="ARBA" id="ARBA00023136"/>
    </source>
</evidence>
<dbReference type="Pfam" id="PF07681">
    <property type="entry name" value="DoxX"/>
    <property type="match status" value="1"/>
</dbReference>
<dbReference type="GO" id="GO:0005886">
    <property type="term" value="C:plasma membrane"/>
    <property type="evidence" value="ECO:0007669"/>
    <property type="project" value="UniProtKB-SubCell"/>
</dbReference>
<proteinExistence type="inferred from homology"/>
<sequence>MKSIVFLLIALPAQIASYFPWIGPLIMRLVVGYVFMLTGWAKLNNLPQMIQNFSEWGIPFPAILTPFVSAVECFGGAMLILGLFTRIPAAMLTVVMIVAIKAAKWENADSLETLLGFEEATYLAAFLWLAIAGPGAASLDRLLLRLTGQESERSKLV</sequence>
<evidence type="ECO:0000313" key="9">
    <source>
        <dbReference type="Proteomes" id="UP000680805"/>
    </source>
</evidence>
<dbReference type="AlphaFoldDB" id="A0A975RU63"/>
<reference evidence="8" key="1">
    <citation type="submission" date="2021-06" db="EMBL/GenBank/DDBJ databases">
        <title>Bradyrhizobium sp. S2-11-2 Genome sequencing.</title>
        <authorList>
            <person name="Jin L."/>
        </authorList>
    </citation>
    <scope>NUCLEOTIDE SEQUENCE</scope>
    <source>
        <strain evidence="8">S2-11-2</strain>
    </source>
</reference>
<dbReference type="KEGG" id="bsei:KMZ68_08400"/>
<comment type="similarity">
    <text evidence="2">Belongs to the DoxX family.</text>
</comment>
<keyword evidence="6 7" id="KW-0472">Membrane</keyword>
<comment type="subcellular location">
    <subcellularLocation>
        <location evidence="1">Cell membrane</location>
        <topology evidence="1">Multi-pass membrane protein</topology>
    </subcellularLocation>
</comment>
<evidence type="ECO:0000256" key="2">
    <source>
        <dbReference type="ARBA" id="ARBA00006679"/>
    </source>
</evidence>
<evidence type="ECO:0000313" key="8">
    <source>
        <dbReference type="EMBL" id="QWG19829.1"/>
    </source>
</evidence>
<keyword evidence="3" id="KW-1003">Cell membrane</keyword>
<dbReference type="RefSeq" id="WP_215615328.1">
    <property type="nucleotide sequence ID" value="NZ_CP076135.1"/>
</dbReference>
<evidence type="ECO:0000256" key="5">
    <source>
        <dbReference type="ARBA" id="ARBA00022989"/>
    </source>
</evidence>
<feature type="transmembrane region" description="Helical" evidence="7">
    <location>
        <begin position="120"/>
        <end position="139"/>
    </location>
</feature>
<dbReference type="InterPro" id="IPR032808">
    <property type="entry name" value="DoxX"/>
</dbReference>
<evidence type="ECO:0000256" key="1">
    <source>
        <dbReference type="ARBA" id="ARBA00004651"/>
    </source>
</evidence>
<dbReference type="Proteomes" id="UP000680805">
    <property type="component" value="Chromosome"/>
</dbReference>
<dbReference type="PANTHER" id="PTHR33452">
    <property type="entry name" value="OXIDOREDUCTASE CATD-RELATED"/>
    <property type="match status" value="1"/>
</dbReference>
<gene>
    <name evidence="8" type="ORF">KMZ68_08400</name>
</gene>
<dbReference type="InterPro" id="IPR051907">
    <property type="entry name" value="DoxX-like_oxidoreductase"/>
</dbReference>
<protein>
    <submittedName>
        <fullName evidence="8">DoxX family protein</fullName>
    </submittedName>
</protein>
<dbReference type="EMBL" id="CP076135">
    <property type="protein sequence ID" value="QWG19829.1"/>
    <property type="molecule type" value="Genomic_DNA"/>
</dbReference>